<proteinExistence type="predicted"/>
<gene>
    <name evidence="3" type="ORF">A3B85_00275</name>
</gene>
<reference evidence="3 4" key="1">
    <citation type="journal article" date="2016" name="Nat. Commun.">
        <title>Thousands of microbial genomes shed light on interconnected biogeochemical processes in an aquifer system.</title>
        <authorList>
            <person name="Anantharaman K."/>
            <person name="Brown C.T."/>
            <person name="Hug L.A."/>
            <person name="Sharon I."/>
            <person name="Castelle C.J."/>
            <person name="Probst A.J."/>
            <person name="Thomas B.C."/>
            <person name="Singh A."/>
            <person name="Wilkins M.J."/>
            <person name="Karaoz U."/>
            <person name="Brodie E.L."/>
            <person name="Williams K.H."/>
            <person name="Hubbard S.S."/>
            <person name="Banfield J.F."/>
        </authorList>
    </citation>
    <scope>NUCLEOTIDE SEQUENCE [LARGE SCALE GENOMIC DNA]</scope>
</reference>
<dbReference type="Proteomes" id="UP000178374">
    <property type="component" value="Unassembled WGS sequence"/>
</dbReference>
<feature type="domain" description="GmrSD restriction endonucleases N-terminal" evidence="1">
    <location>
        <begin position="11"/>
        <end position="222"/>
    </location>
</feature>
<evidence type="ECO:0000313" key="3">
    <source>
        <dbReference type="EMBL" id="OGI76693.1"/>
    </source>
</evidence>
<comment type="caution">
    <text evidence="3">The sequence shown here is derived from an EMBL/GenBank/DDBJ whole genome shotgun (WGS) entry which is preliminary data.</text>
</comment>
<name>A0A1F6W458_9BACT</name>
<evidence type="ECO:0000259" key="1">
    <source>
        <dbReference type="Pfam" id="PF03235"/>
    </source>
</evidence>
<sequence length="581" mass="68206">MIKPSDKTVRGILDDSVRYIVPEYQRNFEWKKEHAEEFFEDISAGNSYFGTLVFDVSKKQSQKEISIVDGQQRLTTIFIFLAACRFRARSIKPTGQVNAIQTKLSFMNDTTGDSGIPKLEASPSIADIFQETIVNSKWDGKTFNFVQKKRQIAKIKPIYTYFVEKVSKFDREEMRDILEKLYDSSFVVIEIEETQEAFDIFERTNARGMELNAGDLLKNYLFARQASENINQDWESIIENNVGNILRMIKYYYVSNFGYTPKKRLFKELKKHGEQVTPEKLLQDIKEFSIIYSIINEGTAESIINWASERKLTELQNESNADDLNRSFDALKLFGVTQTFPLIIKIIRSIVNVKNQNLKNKLTKKFIRFVETLEKFHFINSAVSQRPGNQVEKYYADKCNEKITAQNLFKFMQGIEKDLKEKRVKIDEFSEKFTQINYEDDFRLIYYIYDRMNNFDKRGGQYVGIYNSDTKTLKKNFNIDHLIAQDSSEYNFNSEDIEEFLHNIGNLLVMSCHSNFGFNNKNVLEKFDTLKEMDSMNLSEVKLFVQNWKNKKWRSVSDIKNNVTNRAKELAERAFTKIWNF</sequence>
<evidence type="ECO:0000259" key="2">
    <source>
        <dbReference type="Pfam" id="PF07510"/>
    </source>
</evidence>
<evidence type="ECO:0008006" key="5">
    <source>
        <dbReference type="Google" id="ProtNLM"/>
    </source>
</evidence>
<dbReference type="PANTHER" id="PTHR35149">
    <property type="entry name" value="SLL5132 PROTEIN"/>
    <property type="match status" value="1"/>
</dbReference>
<dbReference type="InterPro" id="IPR011089">
    <property type="entry name" value="GmrSD_C"/>
</dbReference>
<dbReference type="Pfam" id="PF07510">
    <property type="entry name" value="GmrSD_C"/>
    <property type="match status" value="1"/>
</dbReference>
<dbReference type="EMBL" id="MFUA01000021">
    <property type="protein sequence ID" value="OGI76693.1"/>
    <property type="molecule type" value="Genomic_DNA"/>
</dbReference>
<evidence type="ECO:0000313" key="4">
    <source>
        <dbReference type="Proteomes" id="UP000178374"/>
    </source>
</evidence>
<accession>A0A1F6W458</accession>
<dbReference type="Pfam" id="PF03235">
    <property type="entry name" value="GmrSD_N"/>
    <property type="match status" value="1"/>
</dbReference>
<feature type="domain" description="GmrSD restriction endonucleases C-terminal" evidence="2">
    <location>
        <begin position="425"/>
        <end position="553"/>
    </location>
</feature>
<dbReference type="PANTHER" id="PTHR35149:SF1">
    <property type="entry name" value="DUF5655 DOMAIN-CONTAINING PROTEIN"/>
    <property type="match status" value="1"/>
</dbReference>
<dbReference type="AlphaFoldDB" id="A0A1F6W458"/>
<dbReference type="InterPro" id="IPR004919">
    <property type="entry name" value="GmrSD_N"/>
</dbReference>
<protein>
    <recommendedName>
        <fullName evidence="5">DUF262 domain-containing protein</fullName>
    </recommendedName>
</protein>
<organism evidence="3 4">
    <name type="scientific">Candidatus Nomurabacteria bacterium RIFCSPHIGHO2_02_FULL_37_13</name>
    <dbReference type="NCBI Taxonomy" id="1801750"/>
    <lineage>
        <taxon>Bacteria</taxon>
        <taxon>Candidatus Nomuraibacteriota</taxon>
    </lineage>
</organism>
<dbReference type="STRING" id="1801750.A3B85_00275"/>